<feature type="region of interest" description="Disordered" evidence="6">
    <location>
        <begin position="154"/>
        <end position="192"/>
    </location>
</feature>
<feature type="active site" evidence="5">
    <location>
        <position position="390"/>
    </location>
</feature>
<dbReference type="GO" id="GO:0000214">
    <property type="term" value="C:tRNA-intron endonuclease complex"/>
    <property type="evidence" value="ECO:0007669"/>
    <property type="project" value="UniProtKB-UniRule"/>
</dbReference>
<dbReference type="PANTHER" id="PTHR21227">
    <property type="entry name" value="TRNA-SPLICING ENDONUCLEASE SUBUNIT SEN2"/>
    <property type="match status" value="1"/>
</dbReference>
<dbReference type="GO" id="GO:0000213">
    <property type="term" value="F:tRNA-intron lyase activity"/>
    <property type="evidence" value="ECO:0007669"/>
    <property type="project" value="UniProtKB-UniRule"/>
</dbReference>
<keyword evidence="2 4" id="KW-0819">tRNA processing</keyword>
<evidence type="ECO:0000256" key="3">
    <source>
        <dbReference type="ARBA" id="ARBA00023239"/>
    </source>
</evidence>
<organism evidence="8 9">
    <name type="scientific">Actinomortierella ambigua</name>
    <dbReference type="NCBI Taxonomy" id="1343610"/>
    <lineage>
        <taxon>Eukaryota</taxon>
        <taxon>Fungi</taxon>
        <taxon>Fungi incertae sedis</taxon>
        <taxon>Mucoromycota</taxon>
        <taxon>Mortierellomycotina</taxon>
        <taxon>Mortierellomycetes</taxon>
        <taxon>Mortierellales</taxon>
        <taxon>Mortierellaceae</taxon>
        <taxon>Actinomortierella</taxon>
    </lineage>
</organism>
<evidence type="ECO:0000256" key="4">
    <source>
        <dbReference type="PIRNR" id="PIRNR011789"/>
    </source>
</evidence>
<evidence type="ECO:0000256" key="2">
    <source>
        <dbReference type="ARBA" id="ARBA00022694"/>
    </source>
</evidence>
<dbReference type="Gene3D" id="3.40.1350.10">
    <property type="match status" value="1"/>
</dbReference>
<dbReference type="InterPro" id="IPR006677">
    <property type="entry name" value="tRNA_intron_Endonuc_cat-like"/>
</dbReference>
<dbReference type="EMBL" id="JAAAJB010000013">
    <property type="protein sequence ID" value="KAG0270034.1"/>
    <property type="molecule type" value="Genomic_DNA"/>
</dbReference>
<evidence type="ECO:0000256" key="1">
    <source>
        <dbReference type="ARBA" id="ARBA00008078"/>
    </source>
</evidence>
<feature type="active site" evidence="5">
    <location>
        <position position="322"/>
    </location>
</feature>
<dbReference type="Pfam" id="PF01974">
    <property type="entry name" value="tRNA_int_endo"/>
    <property type="match status" value="1"/>
</dbReference>
<dbReference type="PIRSF" id="PIRSF011789">
    <property type="entry name" value="tRNA_splic_SEN2"/>
    <property type="match status" value="1"/>
</dbReference>
<proteinExistence type="inferred from homology"/>
<dbReference type="GO" id="GO:0000379">
    <property type="term" value="P:tRNA-type intron splice site recognition and cleavage"/>
    <property type="evidence" value="ECO:0007669"/>
    <property type="project" value="TreeGrafter"/>
</dbReference>
<accession>A0A9P6UCZ0</accession>
<dbReference type="PANTHER" id="PTHR21227:SF0">
    <property type="entry name" value="TRNA-SPLICING ENDONUCLEASE SUBUNIT SEN2"/>
    <property type="match status" value="1"/>
</dbReference>
<evidence type="ECO:0000259" key="7">
    <source>
        <dbReference type="Pfam" id="PF01974"/>
    </source>
</evidence>
<dbReference type="SUPFAM" id="SSF53032">
    <property type="entry name" value="tRNA-intron endonuclease catalytic domain-like"/>
    <property type="match status" value="1"/>
</dbReference>
<dbReference type="InterPro" id="IPR011856">
    <property type="entry name" value="tRNA_endonuc-like_dom_sf"/>
</dbReference>
<comment type="caution">
    <text evidence="8">The sequence shown here is derived from an EMBL/GenBank/DDBJ whole genome shotgun (WGS) entry which is preliminary data.</text>
</comment>
<reference evidence="8" key="1">
    <citation type="journal article" date="2020" name="Fungal Divers.">
        <title>Resolving the Mortierellaceae phylogeny through synthesis of multi-gene phylogenetics and phylogenomics.</title>
        <authorList>
            <person name="Vandepol N."/>
            <person name="Liber J."/>
            <person name="Desiro A."/>
            <person name="Na H."/>
            <person name="Kennedy M."/>
            <person name="Barry K."/>
            <person name="Grigoriev I.V."/>
            <person name="Miller A.N."/>
            <person name="O'Donnell K."/>
            <person name="Stajich J.E."/>
            <person name="Bonito G."/>
        </authorList>
    </citation>
    <scope>NUCLEOTIDE SEQUENCE</scope>
    <source>
        <strain evidence="8">BC1065</strain>
    </source>
</reference>
<keyword evidence="8" id="KW-0540">Nuclease</keyword>
<dbReference type="GO" id="GO:0003676">
    <property type="term" value="F:nucleic acid binding"/>
    <property type="evidence" value="ECO:0007669"/>
    <property type="project" value="InterPro"/>
</dbReference>
<dbReference type="InterPro" id="IPR016589">
    <property type="entry name" value="tRNA_splic_SEN2"/>
</dbReference>
<feature type="region of interest" description="Disordered" evidence="6">
    <location>
        <begin position="224"/>
        <end position="247"/>
    </location>
</feature>
<evidence type="ECO:0000256" key="6">
    <source>
        <dbReference type="SAM" id="MobiDB-lite"/>
    </source>
</evidence>
<keyword evidence="3 4" id="KW-0456">Lyase</keyword>
<name>A0A9P6UCZ0_9FUNG</name>
<evidence type="ECO:0000256" key="5">
    <source>
        <dbReference type="PIRSR" id="PIRSR011789-1"/>
    </source>
</evidence>
<dbReference type="GO" id="GO:0005737">
    <property type="term" value="C:cytoplasm"/>
    <property type="evidence" value="ECO:0007669"/>
    <property type="project" value="TreeGrafter"/>
</dbReference>
<dbReference type="InterPro" id="IPR036167">
    <property type="entry name" value="tRNA_intron_Endo_cat-like_sf"/>
</dbReference>
<protein>
    <recommendedName>
        <fullName evidence="4">tRNA-splicing endonuclease subunit Sen2</fullName>
        <ecNumber evidence="4">4.6.1.16</ecNumber>
    </recommendedName>
</protein>
<keyword evidence="8" id="KW-0255">Endonuclease</keyword>
<sequence>MVNQVTYCCCCDAKSEPSTTTTITTTTTATTTLARAEFHPQGEAIWITDPHDMQRLFRQGFFGKATLSRSEASWKSRQLEKIHGAASPNLSLEDITRKRRIERAAIKEEKRLASANGSAAASGEGSPTAVMATATGTGAIATTAAVTTTTTAATATASSSPSSAMSPLTSSVSASPMLLSPPPDSPTDPSLDSIDDIEHLQLSLEEAFFLVFAVEAIAVYAFSSSSPSSSSSLSSTLSSTKGTAQQPMTIRECWRRFAEASMVAGVPSSTTTTTTTTTTARTLLPSGWENPFVVRYVAYHHFRSHGWVVKDGLKYGVDFLLYRKGVVFGHSEYAVKVISGSPSSSTALETSLPLQLSPHPMLGRVDPWHHPVYSWQWLLTLNRVVSQVQKTLLLCHVIPPQDPSSLPDHTLLDPRLALPQYTVVELTSRRWIPERHRA</sequence>
<dbReference type="InterPro" id="IPR006676">
    <property type="entry name" value="tRNA_splic"/>
</dbReference>
<dbReference type="EC" id="4.6.1.16" evidence="4"/>
<dbReference type="CDD" id="cd22363">
    <property type="entry name" value="tRNA-intron_lyase_C"/>
    <property type="match status" value="1"/>
</dbReference>
<gene>
    <name evidence="8" type="primary">SEN2</name>
    <name evidence="8" type="ORF">DFQ27_000998</name>
</gene>
<keyword evidence="9" id="KW-1185">Reference proteome</keyword>
<evidence type="ECO:0000313" key="8">
    <source>
        <dbReference type="EMBL" id="KAG0270034.1"/>
    </source>
</evidence>
<feature type="compositionally biased region" description="Low complexity" evidence="6">
    <location>
        <begin position="224"/>
        <end position="240"/>
    </location>
</feature>
<comment type="similarity">
    <text evidence="1 4">Belongs to the tRNA-intron endonuclease family.</text>
</comment>
<dbReference type="Proteomes" id="UP000807716">
    <property type="component" value="Unassembled WGS sequence"/>
</dbReference>
<feature type="compositionally biased region" description="Low complexity" evidence="6">
    <location>
        <begin position="154"/>
        <end position="178"/>
    </location>
</feature>
<dbReference type="AlphaFoldDB" id="A0A9P6UCZ0"/>
<dbReference type="OrthoDB" id="10249562at2759"/>
<evidence type="ECO:0000313" key="9">
    <source>
        <dbReference type="Proteomes" id="UP000807716"/>
    </source>
</evidence>
<comment type="function">
    <text evidence="4">Constitutes one of the two catalytic subunit of the tRNA-splicing endonuclease complex, a complex responsible for identification and cleavage of the splice sites in pre-tRNA. It cleaves pre-tRNA at the 5'- and 3'-splice sites to release the intron. The products are an intron and two tRNA half-molecules bearing 2',3'-cyclic phosphate and 5'-OH termini. There are no conserved sequences at the splice sites, but the intron is invariably located at the same site in the gene, placing the splice sites an invariant distance from the constant structural features of the tRNA body.</text>
</comment>
<feature type="domain" description="tRNA intron endonuclease catalytic" evidence="7">
    <location>
        <begin position="292"/>
        <end position="397"/>
    </location>
</feature>
<feature type="active site" evidence="5">
    <location>
        <position position="330"/>
    </location>
</feature>
<keyword evidence="8" id="KW-0378">Hydrolase</keyword>